<protein>
    <submittedName>
        <fullName evidence="1">Uncharacterized protein</fullName>
    </submittedName>
</protein>
<dbReference type="Proteomes" id="UP000019460">
    <property type="component" value="Unassembled WGS sequence"/>
</dbReference>
<sequence length="40" mass="4620">MLWPLPEGSQIWKWVERKFYPDTLGAQTKTARTSIVQAVS</sequence>
<dbReference type="AlphaFoldDB" id="W9VWB0"/>
<reference evidence="1 2" key="1">
    <citation type="submission" date="2012-11" db="EMBL/GenBank/DDBJ databases">
        <title>Genome assembly of Thiorhodococcus sp. AK35.</title>
        <authorList>
            <person name="Nupur N."/>
            <person name="Khatri I."/>
            <person name="Subramanian S."/>
            <person name="Pinnaka A."/>
        </authorList>
    </citation>
    <scope>NUCLEOTIDE SEQUENCE [LARGE SCALE GENOMIC DNA]</scope>
    <source>
        <strain evidence="1 2">AK35</strain>
    </source>
</reference>
<organism evidence="1 2">
    <name type="scientific">Imhoffiella purpurea</name>
    <dbReference type="NCBI Taxonomy" id="1249627"/>
    <lineage>
        <taxon>Bacteria</taxon>
        <taxon>Pseudomonadati</taxon>
        <taxon>Pseudomonadota</taxon>
        <taxon>Gammaproteobacteria</taxon>
        <taxon>Chromatiales</taxon>
        <taxon>Chromatiaceae</taxon>
        <taxon>Imhoffiella</taxon>
    </lineage>
</organism>
<gene>
    <name evidence="1" type="ORF">D779_2264</name>
</gene>
<dbReference type="EMBL" id="AONC01000037">
    <property type="protein sequence ID" value="EXJ14735.1"/>
    <property type="molecule type" value="Genomic_DNA"/>
</dbReference>
<evidence type="ECO:0000313" key="1">
    <source>
        <dbReference type="EMBL" id="EXJ14735.1"/>
    </source>
</evidence>
<accession>W9VWB0</accession>
<evidence type="ECO:0000313" key="2">
    <source>
        <dbReference type="Proteomes" id="UP000019460"/>
    </source>
</evidence>
<name>W9VWB0_9GAMM</name>
<comment type="caution">
    <text evidence="1">The sequence shown here is derived from an EMBL/GenBank/DDBJ whole genome shotgun (WGS) entry which is preliminary data.</text>
</comment>
<proteinExistence type="predicted"/>
<keyword evidence="2" id="KW-1185">Reference proteome</keyword>